<proteinExistence type="predicted"/>
<evidence type="ECO:0000256" key="1">
    <source>
        <dbReference type="SAM" id="MobiDB-lite"/>
    </source>
</evidence>
<protein>
    <submittedName>
        <fullName evidence="2">Uncharacterized protein</fullName>
    </submittedName>
</protein>
<reference evidence="2 3" key="1">
    <citation type="journal article" date="2019" name="Commun. Biol.">
        <title>The bagworm genome reveals a unique fibroin gene that provides high tensile strength.</title>
        <authorList>
            <person name="Kono N."/>
            <person name="Nakamura H."/>
            <person name="Ohtoshi R."/>
            <person name="Tomita M."/>
            <person name="Numata K."/>
            <person name="Arakawa K."/>
        </authorList>
    </citation>
    <scope>NUCLEOTIDE SEQUENCE [LARGE SCALE GENOMIC DNA]</scope>
</reference>
<organism evidence="2 3">
    <name type="scientific">Eumeta variegata</name>
    <name type="common">Bagworm moth</name>
    <name type="synonym">Eumeta japonica</name>
    <dbReference type="NCBI Taxonomy" id="151549"/>
    <lineage>
        <taxon>Eukaryota</taxon>
        <taxon>Metazoa</taxon>
        <taxon>Ecdysozoa</taxon>
        <taxon>Arthropoda</taxon>
        <taxon>Hexapoda</taxon>
        <taxon>Insecta</taxon>
        <taxon>Pterygota</taxon>
        <taxon>Neoptera</taxon>
        <taxon>Endopterygota</taxon>
        <taxon>Lepidoptera</taxon>
        <taxon>Glossata</taxon>
        <taxon>Ditrysia</taxon>
        <taxon>Tineoidea</taxon>
        <taxon>Psychidae</taxon>
        <taxon>Oiketicinae</taxon>
        <taxon>Eumeta</taxon>
    </lineage>
</organism>
<gene>
    <name evidence="2" type="ORF">EVAR_19758_1</name>
</gene>
<feature type="region of interest" description="Disordered" evidence="1">
    <location>
        <begin position="208"/>
        <end position="228"/>
    </location>
</feature>
<evidence type="ECO:0000313" key="2">
    <source>
        <dbReference type="EMBL" id="GBP28717.1"/>
    </source>
</evidence>
<sequence length="228" mass="25892">MYPNESPGNSPSATGAWPSRYGDSSPRSVDRESSPSCYKSTVRGCLTEAMMISGIDQLKYNTNTVRRTELCRSELPASDAMRRFNVGERSFLSSSFAPRSHFTPLRRFRDYLHSGRVSRVILYEATARQESVGTAQATSELNRTYKRTVIRPILQSDYSWICQDHNRISGLERDINSIKIGTKAGNITKIKFRTDNTISTEISKEWKLDRQRNQHRDQAKSGVDIGDQ</sequence>
<dbReference type="AlphaFoldDB" id="A0A4C1URS4"/>
<name>A0A4C1URS4_EUMVA</name>
<feature type="compositionally biased region" description="Basic and acidic residues" evidence="1">
    <location>
        <begin position="208"/>
        <end position="219"/>
    </location>
</feature>
<evidence type="ECO:0000313" key="3">
    <source>
        <dbReference type="Proteomes" id="UP000299102"/>
    </source>
</evidence>
<keyword evidence="3" id="KW-1185">Reference proteome</keyword>
<comment type="caution">
    <text evidence="2">The sequence shown here is derived from an EMBL/GenBank/DDBJ whole genome shotgun (WGS) entry which is preliminary data.</text>
</comment>
<feature type="compositionally biased region" description="Polar residues" evidence="1">
    <location>
        <begin position="1"/>
        <end position="13"/>
    </location>
</feature>
<dbReference type="EMBL" id="BGZK01000210">
    <property type="protein sequence ID" value="GBP28717.1"/>
    <property type="molecule type" value="Genomic_DNA"/>
</dbReference>
<dbReference type="Proteomes" id="UP000299102">
    <property type="component" value="Unassembled WGS sequence"/>
</dbReference>
<feature type="region of interest" description="Disordered" evidence="1">
    <location>
        <begin position="1"/>
        <end position="38"/>
    </location>
</feature>
<accession>A0A4C1URS4</accession>